<dbReference type="EMBL" id="WINI01000001">
    <property type="protein sequence ID" value="MQQ99156.1"/>
    <property type="molecule type" value="Genomic_DNA"/>
</dbReference>
<protein>
    <submittedName>
        <fullName evidence="1">DUF4936 family protein</fullName>
    </submittedName>
</protein>
<sequence>MSMKLDIYIYYRVAAEHVTPFCAAASAMQATLSAEHKIVSLLKRRPEESAGAAADPSAKFHTWMEIYLAVPEDFEQVIAQHLKQAGIATWIEGVRHVETFFTVAKSGVMVGEHACA</sequence>
<keyword evidence="2" id="KW-1185">Reference proteome</keyword>
<gene>
    <name evidence="1" type="ORF">GEV47_00460</name>
</gene>
<reference evidence="1 2" key="1">
    <citation type="submission" date="2019-10" db="EMBL/GenBank/DDBJ databases">
        <title>Glaciimonas soli sp. nov., a psychrophilic bacterium isolated from the forest soil of a high elevation mountain in Taiwan.</title>
        <authorList>
            <person name="Wang L.-T."/>
            <person name="Shieh W.Y."/>
        </authorList>
    </citation>
    <scope>NUCLEOTIDE SEQUENCE [LARGE SCALE GENOMIC DNA]</scope>
    <source>
        <strain evidence="1 2">GS1</strain>
    </source>
</reference>
<accession>A0A843YMG0</accession>
<dbReference type="OrthoDB" id="8527613at2"/>
<dbReference type="Pfam" id="PF16290">
    <property type="entry name" value="DUF4936"/>
    <property type="match status" value="1"/>
</dbReference>
<dbReference type="AlphaFoldDB" id="A0A843YMG0"/>
<dbReference type="Proteomes" id="UP000451565">
    <property type="component" value="Unassembled WGS sequence"/>
</dbReference>
<name>A0A843YMG0_9BURK</name>
<proteinExistence type="predicted"/>
<dbReference type="RefSeq" id="WP_153232766.1">
    <property type="nucleotide sequence ID" value="NZ_WINI01000001.1"/>
</dbReference>
<dbReference type="InterPro" id="IPR032556">
    <property type="entry name" value="DUF4936"/>
</dbReference>
<organism evidence="1 2">
    <name type="scientific">Glaciimonas soli</name>
    <dbReference type="NCBI Taxonomy" id="2590999"/>
    <lineage>
        <taxon>Bacteria</taxon>
        <taxon>Pseudomonadati</taxon>
        <taxon>Pseudomonadota</taxon>
        <taxon>Betaproteobacteria</taxon>
        <taxon>Burkholderiales</taxon>
        <taxon>Oxalobacteraceae</taxon>
        <taxon>Glaciimonas</taxon>
    </lineage>
</organism>
<evidence type="ECO:0000313" key="1">
    <source>
        <dbReference type="EMBL" id="MQQ99156.1"/>
    </source>
</evidence>
<evidence type="ECO:0000313" key="2">
    <source>
        <dbReference type="Proteomes" id="UP000451565"/>
    </source>
</evidence>
<comment type="caution">
    <text evidence="1">The sequence shown here is derived from an EMBL/GenBank/DDBJ whole genome shotgun (WGS) entry which is preliminary data.</text>
</comment>